<feature type="transmembrane region" description="Helical" evidence="7">
    <location>
        <begin position="319"/>
        <end position="339"/>
    </location>
</feature>
<dbReference type="FunFam" id="1.20.1720.10:FF:000004">
    <property type="entry name" value="EmrB/QacA family drug resistance transporter"/>
    <property type="match status" value="1"/>
</dbReference>
<feature type="transmembrane region" description="Helical" evidence="7">
    <location>
        <begin position="99"/>
        <end position="123"/>
    </location>
</feature>
<dbReference type="CDD" id="cd17502">
    <property type="entry name" value="MFS_Azr1_MDR_like"/>
    <property type="match status" value="1"/>
</dbReference>
<feature type="transmembrane region" description="Helical" evidence="7">
    <location>
        <begin position="391"/>
        <end position="410"/>
    </location>
</feature>
<sequence>MKTTHRRLTVVALLLGMFLAAMEMTVVSTAMPTAIGDLGGLHLYAWAFAAYMLTATVTVPIYGKLADLRGRKPVMLVGLALFLAGSLACGQARSMELLIAFRAVQGLGAGAIQPIGLTIVGDLFTVRERARWQGIFGAVWGLAGLLGPLLGGALVHYLSWRWVFYVNLPLGLASAAVLTVAYHERVERHEHRLDLAGAALLTAAVLGALAAARSREAALVAVPSAAVALGLFLFVERRAKEPLLPLDLFAERILAVASASGALVGAAMIAMVTYVPLYVQSVLGASPTAAGSAIAPMAIGWPIASALSGRLLPRLGYRVLIRGGLLLTALSATALALLLRPGAEVGALRAVTAAYGLGLGFANTPLVIAVQSSVPWNRRGVATASTMFFRTIGGTLAVGLLGGVLAATLARSGAPAAEVERLLGPERAVLDPALARGLAAALQAGMGHIFWTICAVAFAAFGVSLAFPGLRLQPAEPSTSNESAAAGRPRLS</sequence>
<keyword evidence="10" id="KW-1185">Reference proteome</keyword>
<dbReference type="AlphaFoldDB" id="A0A7I9VKB6"/>
<evidence type="ECO:0000256" key="4">
    <source>
        <dbReference type="ARBA" id="ARBA00022692"/>
    </source>
</evidence>
<name>A0A7I9VKB6_9BACT</name>
<evidence type="ECO:0000256" key="5">
    <source>
        <dbReference type="ARBA" id="ARBA00022989"/>
    </source>
</evidence>
<organism evidence="9 10">
    <name type="scientific">Anaeromyxobacter diazotrophicus</name>
    <dbReference type="NCBI Taxonomy" id="2590199"/>
    <lineage>
        <taxon>Bacteria</taxon>
        <taxon>Pseudomonadati</taxon>
        <taxon>Myxococcota</taxon>
        <taxon>Myxococcia</taxon>
        <taxon>Myxococcales</taxon>
        <taxon>Cystobacterineae</taxon>
        <taxon>Anaeromyxobacteraceae</taxon>
        <taxon>Anaeromyxobacter</taxon>
    </lineage>
</organism>
<dbReference type="Proteomes" id="UP000503640">
    <property type="component" value="Unassembled WGS sequence"/>
</dbReference>
<dbReference type="Gene3D" id="1.20.1720.10">
    <property type="entry name" value="Multidrug resistance protein D"/>
    <property type="match status" value="1"/>
</dbReference>
<proteinExistence type="predicted"/>
<dbReference type="InterPro" id="IPR020846">
    <property type="entry name" value="MFS_dom"/>
</dbReference>
<evidence type="ECO:0000256" key="1">
    <source>
        <dbReference type="ARBA" id="ARBA00004651"/>
    </source>
</evidence>
<keyword evidence="5 7" id="KW-1133">Transmembrane helix</keyword>
<evidence type="ECO:0000259" key="8">
    <source>
        <dbReference type="PROSITE" id="PS50850"/>
    </source>
</evidence>
<dbReference type="PRINTS" id="PR01036">
    <property type="entry name" value="TCRTETB"/>
</dbReference>
<dbReference type="GO" id="GO:0005886">
    <property type="term" value="C:plasma membrane"/>
    <property type="evidence" value="ECO:0007669"/>
    <property type="project" value="UniProtKB-SubCell"/>
</dbReference>
<dbReference type="Gene3D" id="1.20.1250.20">
    <property type="entry name" value="MFS general substrate transporter like domains"/>
    <property type="match status" value="1"/>
</dbReference>
<dbReference type="InterPro" id="IPR036259">
    <property type="entry name" value="MFS_trans_sf"/>
</dbReference>
<evidence type="ECO:0000256" key="7">
    <source>
        <dbReference type="SAM" id="Phobius"/>
    </source>
</evidence>
<comment type="subcellular location">
    <subcellularLocation>
        <location evidence="1">Cell membrane</location>
        <topology evidence="1">Multi-pass membrane protein</topology>
    </subcellularLocation>
</comment>
<dbReference type="InterPro" id="IPR011701">
    <property type="entry name" value="MFS"/>
</dbReference>
<feature type="transmembrane region" description="Helical" evidence="7">
    <location>
        <begin position="289"/>
        <end position="307"/>
    </location>
</feature>
<reference evidence="10" key="1">
    <citation type="journal article" date="2020" name="Appl. Environ. Microbiol.">
        <title>Diazotrophic Anaeromyxobacter Isolates from Soils.</title>
        <authorList>
            <person name="Masuda Y."/>
            <person name="Yamanaka H."/>
            <person name="Xu Z.X."/>
            <person name="Shiratori Y."/>
            <person name="Aono T."/>
            <person name="Amachi S."/>
            <person name="Senoo K."/>
            <person name="Itoh H."/>
        </authorList>
    </citation>
    <scope>NUCLEOTIDE SEQUENCE [LARGE SCALE GENOMIC DNA]</scope>
    <source>
        <strain evidence="10">R267</strain>
    </source>
</reference>
<accession>A0A7I9VKB6</accession>
<keyword evidence="2" id="KW-0813">Transport</keyword>
<keyword evidence="6 7" id="KW-0472">Membrane</keyword>
<feature type="transmembrane region" description="Helical" evidence="7">
    <location>
        <begin position="256"/>
        <end position="277"/>
    </location>
</feature>
<keyword evidence="3" id="KW-1003">Cell membrane</keyword>
<dbReference type="RefSeq" id="WP_176064303.1">
    <property type="nucleotide sequence ID" value="NZ_BJTG01000003.1"/>
</dbReference>
<feature type="transmembrane region" description="Helical" evidence="7">
    <location>
        <begin position="162"/>
        <end position="181"/>
    </location>
</feature>
<comment type="caution">
    <text evidence="9">The sequence shown here is derived from an EMBL/GenBank/DDBJ whole genome shotgun (WGS) entry which is preliminary data.</text>
</comment>
<feature type="domain" description="Major facilitator superfamily (MFS) profile" evidence="8">
    <location>
        <begin position="9"/>
        <end position="472"/>
    </location>
</feature>
<dbReference type="PROSITE" id="PS50850">
    <property type="entry name" value="MFS"/>
    <property type="match status" value="1"/>
</dbReference>
<evidence type="ECO:0000256" key="3">
    <source>
        <dbReference type="ARBA" id="ARBA00022475"/>
    </source>
</evidence>
<feature type="transmembrane region" description="Helical" evidence="7">
    <location>
        <begin position="135"/>
        <end position="156"/>
    </location>
</feature>
<feature type="transmembrane region" description="Helical" evidence="7">
    <location>
        <begin position="217"/>
        <end position="235"/>
    </location>
</feature>
<feature type="transmembrane region" description="Helical" evidence="7">
    <location>
        <begin position="74"/>
        <end position="93"/>
    </location>
</feature>
<evidence type="ECO:0000256" key="6">
    <source>
        <dbReference type="ARBA" id="ARBA00023136"/>
    </source>
</evidence>
<dbReference type="EMBL" id="BJTG01000003">
    <property type="protein sequence ID" value="GEJ56831.1"/>
    <property type="molecule type" value="Genomic_DNA"/>
</dbReference>
<dbReference type="PANTHER" id="PTHR23501">
    <property type="entry name" value="MAJOR FACILITATOR SUPERFAMILY"/>
    <property type="match status" value="1"/>
</dbReference>
<evidence type="ECO:0000313" key="9">
    <source>
        <dbReference type="EMBL" id="GEJ56831.1"/>
    </source>
</evidence>
<dbReference type="PANTHER" id="PTHR23501:SF191">
    <property type="entry name" value="VACUOLAR BASIC AMINO ACID TRANSPORTER 4"/>
    <property type="match status" value="1"/>
</dbReference>
<gene>
    <name evidence="9" type="ORF">AMYX_15720</name>
</gene>
<dbReference type="Pfam" id="PF07690">
    <property type="entry name" value="MFS_1"/>
    <property type="match status" value="1"/>
</dbReference>
<evidence type="ECO:0000256" key="2">
    <source>
        <dbReference type="ARBA" id="ARBA00022448"/>
    </source>
</evidence>
<feature type="transmembrane region" description="Helical" evidence="7">
    <location>
        <begin position="351"/>
        <end position="370"/>
    </location>
</feature>
<keyword evidence="4 7" id="KW-0812">Transmembrane</keyword>
<dbReference type="GO" id="GO:0022857">
    <property type="term" value="F:transmembrane transporter activity"/>
    <property type="evidence" value="ECO:0007669"/>
    <property type="project" value="InterPro"/>
</dbReference>
<protein>
    <submittedName>
        <fullName evidence="9">MFS transporter</fullName>
    </submittedName>
</protein>
<dbReference type="SUPFAM" id="SSF103473">
    <property type="entry name" value="MFS general substrate transporter"/>
    <property type="match status" value="1"/>
</dbReference>
<feature type="transmembrane region" description="Helical" evidence="7">
    <location>
        <begin position="449"/>
        <end position="470"/>
    </location>
</feature>
<evidence type="ECO:0000313" key="10">
    <source>
        <dbReference type="Proteomes" id="UP000503640"/>
    </source>
</evidence>
<feature type="transmembrane region" description="Helical" evidence="7">
    <location>
        <begin position="193"/>
        <end position="211"/>
    </location>
</feature>
<feature type="transmembrane region" description="Helical" evidence="7">
    <location>
        <begin position="42"/>
        <end position="62"/>
    </location>
</feature>